<reference evidence="3 4" key="1">
    <citation type="submission" date="2017-03" db="EMBL/GenBank/DDBJ databases">
        <authorList>
            <person name="Afonso C.L."/>
            <person name="Miller P.J."/>
            <person name="Scott M.A."/>
            <person name="Spackman E."/>
            <person name="Goraichik I."/>
            <person name="Dimitrov K.M."/>
            <person name="Suarez D.L."/>
            <person name="Swayne D.E."/>
        </authorList>
    </citation>
    <scope>NUCLEOTIDE SEQUENCE [LARGE SCALE GENOMIC DNA]</scope>
    <source>
        <strain evidence="3">PRJEB14757</strain>
    </source>
</reference>
<dbReference type="RefSeq" id="WP_080805399.1">
    <property type="nucleotide sequence ID" value="NZ_LT828550.1"/>
</dbReference>
<dbReference type="Gene3D" id="3.30.70.1430">
    <property type="entry name" value="Multidrug efflux transporter AcrB pore domain"/>
    <property type="match status" value="2"/>
</dbReference>
<dbReference type="STRING" id="1246637.MTBBW1_1630004"/>
<feature type="transmembrane region" description="Helical" evidence="2">
    <location>
        <begin position="1032"/>
        <end position="1058"/>
    </location>
</feature>
<dbReference type="AlphaFoldDB" id="A0A1W1H8Y6"/>
<keyword evidence="4" id="KW-1185">Reference proteome</keyword>
<dbReference type="SUPFAM" id="SSF82693">
    <property type="entry name" value="Multidrug efflux transporter AcrB pore domain, PN1, PN2, PC1 and PC2 subdomains"/>
    <property type="match status" value="2"/>
</dbReference>
<feature type="transmembrane region" description="Helical" evidence="2">
    <location>
        <begin position="573"/>
        <end position="590"/>
    </location>
</feature>
<feature type="transmembrane region" description="Helical" evidence="2">
    <location>
        <begin position="377"/>
        <end position="397"/>
    </location>
</feature>
<feature type="transmembrane region" description="Helical" evidence="2">
    <location>
        <begin position="403"/>
        <end position="422"/>
    </location>
</feature>
<dbReference type="Proteomes" id="UP000191931">
    <property type="component" value="Unassembled WGS sequence"/>
</dbReference>
<feature type="transmembrane region" description="Helical" evidence="2">
    <location>
        <begin position="928"/>
        <end position="948"/>
    </location>
</feature>
<organism evidence="3 4">
    <name type="scientific">Desulfamplus magnetovallimortis</name>
    <dbReference type="NCBI Taxonomy" id="1246637"/>
    <lineage>
        <taxon>Bacteria</taxon>
        <taxon>Pseudomonadati</taxon>
        <taxon>Thermodesulfobacteriota</taxon>
        <taxon>Desulfobacteria</taxon>
        <taxon>Desulfobacterales</taxon>
        <taxon>Desulfobacteraceae</taxon>
        <taxon>Desulfamplus</taxon>
    </lineage>
</organism>
<dbReference type="SUPFAM" id="SSF82866">
    <property type="entry name" value="Multidrug efflux transporter AcrB transmembrane domain"/>
    <property type="match status" value="2"/>
</dbReference>
<feature type="compositionally biased region" description="Low complexity" evidence="1">
    <location>
        <begin position="26"/>
        <end position="37"/>
    </location>
</feature>
<dbReference type="EMBL" id="FWEV01000072">
    <property type="protein sequence ID" value="SLM28894.1"/>
    <property type="molecule type" value="Genomic_DNA"/>
</dbReference>
<dbReference type="Gene3D" id="3.30.2090.10">
    <property type="entry name" value="Multidrug efflux transporter AcrB TolC docking domain, DN and DC subdomains"/>
    <property type="match status" value="2"/>
</dbReference>
<feature type="compositionally biased region" description="Polar residues" evidence="1">
    <location>
        <begin position="1"/>
        <end position="15"/>
    </location>
</feature>
<feature type="region of interest" description="Disordered" evidence="1">
    <location>
        <begin position="1"/>
        <end position="41"/>
    </location>
</feature>
<dbReference type="SUPFAM" id="SSF82714">
    <property type="entry name" value="Multidrug efflux transporter AcrB TolC docking domain, DN and DC subdomains"/>
    <property type="match status" value="2"/>
</dbReference>
<feature type="transmembrane region" description="Helical" evidence="2">
    <location>
        <begin position="1000"/>
        <end position="1020"/>
    </location>
</feature>
<keyword evidence="2" id="KW-0472">Membrane</keyword>
<protein>
    <submittedName>
        <fullName evidence="3">Cobalt-zinc-cadmium resistance protein CzcA-like protein</fullName>
    </submittedName>
</protein>
<evidence type="ECO:0000313" key="3">
    <source>
        <dbReference type="EMBL" id="SLM28894.1"/>
    </source>
</evidence>
<dbReference type="Gene3D" id="3.30.70.1320">
    <property type="entry name" value="Multidrug efflux transporter AcrB pore domain like"/>
    <property type="match status" value="1"/>
</dbReference>
<evidence type="ECO:0000256" key="1">
    <source>
        <dbReference type="SAM" id="MobiDB-lite"/>
    </source>
</evidence>
<dbReference type="Pfam" id="PF00873">
    <property type="entry name" value="ACR_tran"/>
    <property type="match status" value="1"/>
</dbReference>
<feature type="transmembrane region" description="Helical" evidence="2">
    <location>
        <begin position="474"/>
        <end position="494"/>
    </location>
</feature>
<keyword evidence="2" id="KW-0812">Transmembrane</keyword>
<dbReference type="Gene3D" id="1.20.1640.10">
    <property type="entry name" value="Multidrug efflux transporter AcrB transmembrane domain"/>
    <property type="match status" value="2"/>
</dbReference>
<evidence type="ECO:0000313" key="4">
    <source>
        <dbReference type="Proteomes" id="UP000191931"/>
    </source>
</evidence>
<feature type="transmembrane region" description="Helical" evidence="2">
    <location>
        <begin position="429"/>
        <end position="454"/>
    </location>
</feature>
<sequence length="1082" mass="119251">MTDSNNSGYISNSNEAKPASDEHKSNPNGYNPDPNGYRPDKNREIVSYKGAIPWMAGNSVAANLMMLVLLVGGLFMASSIKQEVFPDFEMGIVNISVSYPGASPEEVERGIVLAVEEAVQGLDGIKEMNSTASEGRAIISIEVQDGVDVRSFAQEVESEVKAISSFPDEAETPMVTVATRRRQVIGYAIYGDIPQAVLREIAEGFRDMLLQDPDITQAELVGIRDYEIHVEVPQENLRRYGLTLRDVANRIQNASVELPGGSIKSRGGEIMVRMKERREFAMEYARLPIITPEDASEVLLEDIATIKEGFSDSNSYGTFNGKPSIEIEVYRVGDQKPLEVAEAVKREVEIFEASLPEGVAISLTSDRSEIFRQRAELLVKNGCFGLCLVFIFLALFLEIRLAFWVALGIPISVLGSFTLLPVTDFSINVISMFAFIVTLGIVVDDAIVVGENIYSQREQQSSFLNAAIAGTKEVGVPVVFSILTNVVAFMPIMFVPGMMGKIFKVIPIVVIVVFMVSLVESLFILPAHLSHRSKPGKIMSWLINKQQYVSRWLLIFIEKIYGPFLNFVLANRYITLSVAIAILLIVGGYVKSGRITTTLMPRVESDYAYVTATLPYGSSDEKAAHVLNLISNAAEKVIAENGKDILSTGYSAIVNGNSISSRIIMTPPDIRPLSTTKVTELWRIAVGDIPGLESILFQADRGGPGSGSSLAIELSHRDIDTLKAACAALADELSSFPSTKDIDDGSARGKEQLDFKMLPLGRSMGLGARDVALQVRHAYYGTEAMALQRGRNEVSVIIRLPESERIHENSLETLIIHAPDNREVLLRDVVTMERGRAYTSIERREGRRVSTVSANVVPRDETDRIITEINIDIMPRLKQQFPGLTSQLQGRHADMRESTDSLVSGLYMALFGIYALLAIPFKSYIQPMVIMCCIPFGIVGAVLGHIMLGFSLSLMSLFGLVALSGVVVNDSLVMVDFANRKRRNKDMSAREAIFQSGKQRFRAIMLTTLTTFGGLAPMIFETSRQARFMIPMAISLGFGILFATIITLALVPTFYMVIEDIISIFHDNDDDLVKSLQHQDRY</sequence>
<feature type="transmembrane region" description="Helical" evidence="2">
    <location>
        <begin position="60"/>
        <end position="80"/>
    </location>
</feature>
<dbReference type="GO" id="GO:0042910">
    <property type="term" value="F:xenobiotic transmembrane transporter activity"/>
    <property type="evidence" value="ECO:0007669"/>
    <property type="project" value="TreeGrafter"/>
</dbReference>
<dbReference type="InterPro" id="IPR001036">
    <property type="entry name" value="Acrflvin-R"/>
</dbReference>
<dbReference type="PANTHER" id="PTHR32063:SF33">
    <property type="entry name" value="RND SUPERFAMILY EFFLUX PUMP PERMEASE COMPONENT"/>
    <property type="match status" value="1"/>
</dbReference>
<evidence type="ECO:0000256" key="2">
    <source>
        <dbReference type="SAM" id="Phobius"/>
    </source>
</evidence>
<keyword evidence="2" id="KW-1133">Transmembrane helix</keyword>
<dbReference type="PRINTS" id="PR00702">
    <property type="entry name" value="ACRIFLAVINRP"/>
</dbReference>
<dbReference type="GO" id="GO:0005886">
    <property type="term" value="C:plasma membrane"/>
    <property type="evidence" value="ECO:0007669"/>
    <property type="project" value="TreeGrafter"/>
</dbReference>
<name>A0A1W1H8Y6_9BACT</name>
<dbReference type="PANTHER" id="PTHR32063">
    <property type="match status" value="1"/>
</dbReference>
<accession>A0A1W1H8Y6</accession>
<feature type="transmembrane region" description="Helical" evidence="2">
    <location>
        <begin position="506"/>
        <end position="529"/>
    </location>
</feature>
<dbReference type="Gene3D" id="3.30.70.1440">
    <property type="entry name" value="Multidrug efflux transporter AcrB pore domain"/>
    <property type="match status" value="1"/>
</dbReference>
<feature type="transmembrane region" description="Helical" evidence="2">
    <location>
        <begin position="954"/>
        <end position="979"/>
    </location>
</feature>
<proteinExistence type="predicted"/>
<gene>
    <name evidence="3" type="ORF">MTBBW1_1630004</name>
</gene>
<dbReference type="InterPro" id="IPR027463">
    <property type="entry name" value="AcrB_DN_DC_subdom"/>
</dbReference>
<feature type="transmembrane region" description="Helical" evidence="2">
    <location>
        <begin position="902"/>
        <end position="921"/>
    </location>
</feature>